<dbReference type="AlphaFoldDB" id="A0A7S3VGC1"/>
<feature type="transmembrane region" description="Helical" evidence="1">
    <location>
        <begin position="117"/>
        <end position="136"/>
    </location>
</feature>
<dbReference type="EMBL" id="HBIO01031492">
    <property type="protein sequence ID" value="CAE0479278.1"/>
    <property type="molecule type" value="Transcribed_RNA"/>
</dbReference>
<dbReference type="PANTHER" id="PTHR12242:SF1">
    <property type="entry name" value="MYND-TYPE DOMAIN-CONTAINING PROTEIN"/>
    <property type="match status" value="1"/>
</dbReference>
<feature type="transmembrane region" description="Helical" evidence="1">
    <location>
        <begin position="67"/>
        <end position="92"/>
    </location>
</feature>
<dbReference type="GO" id="GO:0016020">
    <property type="term" value="C:membrane"/>
    <property type="evidence" value="ECO:0007669"/>
    <property type="project" value="TreeGrafter"/>
</dbReference>
<feature type="transmembrane region" description="Helical" evidence="1">
    <location>
        <begin position="296"/>
        <end position="319"/>
    </location>
</feature>
<keyword evidence="1" id="KW-0472">Membrane</keyword>
<sequence length="323" mass="35810">MADQKLHPSLSRPSAQSVAFVLTVTAASIATLPNIFSTIDSVATIEICTTPLFPEYLSRSSLGWIRLGFSFFIGIVAVCRCFGPMVALHVHYLKGSKLTRSLVFVGGLRTQAMFTSWSWNLLGISFAFSGLLTLYVDDSSRKYNRDEMMALPYIQWALRASILLFEISAPVAMLVSAVIKYAIWPRALASKEGNTSSLKDNLTLFQHNSNIIMSLMEAGLLGGLPIRLADIALAPLFGVTYIFFSWGMRFKWIPGETHFIYFFLDTTLGKTSTIALMALTAILMMFHGIFTLVDDFIALFGEGVLINSTIVVILSCLFCRFRD</sequence>
<feature type="transmembrane region" description="Helical" evidence="1">
    <location>
        <begin position="224"/>
        <end position="246"/>
    </location>
</feature>
<dbReference type="PANTHER" id="PTHR12242">
    <property type="entry name" value="OS02G0130600 PROTEIN-RELATED"/>
    <property type="match status" value="1"/>
</dbReference>
<accession>A0A7S3VGC1</accession>
<keyword evidence="1" id="KW-0812">Transmembrane</keyword>
<gene>
    <name evidence="2" type="ORF">CDEB00056_LOCUS24132</name>
</gene>
<evidence type="ECO:0000313" key="2">
    <source>
        <dbReference type="EMBL" id="CAE0479278.1"/>
    </source>
</evidence>
<reference evidence="2" key="1">
    <citation type="submission" date="2021-01" db="EMBL/GenBank/DDBJ databases">
        <authorList>
            <person name="Corre E."/>
            <person name="Pelletier E."/>
            <person name="Niang G."/>
            <person name="Scheremetjew M."/>
            <person name="Finn R."/>
            <person name="Kale V."/>
            <person name="Holt S."/>
            <person name="Cochrane G."/>
            <person name="Meng A."/>
            <person name="Brown T."/>
            <person name="Cohen L."/>
        </authorList>
    </citation>
    <scope>NUCLEOTIDE SEQUENCE</scope>
    <source>
        <strain evidence="2">MM31A-1</strain>
    </source>
</reference>
<protein>
    <submittedName>
        <fullName evidence="2">Uncharacterized protein</fullName>
    </submittedName>
</protein>
<proteinExistence type="predicted"/>
<organism evidence="2">
    <name type="scientific">Chaetoceros debilis</name>
    <dbReference type="NCBI Taxonomy" id="122233"/>
    <lineage>
        <taxon>Eukaryota</taxon>
        <taxon>Sar</taxon>
        <taxon>Stramenopiles</taxon>
        <taxon>Ochrophyta</taxon>
        <taxon>Bacillariophyta</taxon>
        <taxon>Coscinodiscophyceae</taxon>
        <taxon>Chaetocerotophycidae</taxon>
        <taxon>Chaetocerotales</taxon>
        <taxon>Chaetocerotaceae</taxon>
        <taxon>Chaetoceros</taxon>
    </lineage>
</organism>
<keyword evidence="1" id="KW-1133">Transmembrane helix</keyword>
<name>A0A7S3VGC1_9STRA</name>
<feature type="transmembrane region" description="Helical" evidence="1">
    <location>
        <begin position="267"/>
        <end position="290"/>
    </location>
</feature>
<feature type="transmembrane region" description="Helical" evidence="1">
    <location>
        <begin position="156"/>
        <end position="183"/>
    </location>
</feature>
<evidence type="ECO:0000256" key="1">
    <source>
        <dbReference type="SAM" id="Phobius"/>
    </source>
</evidence>